<keyword evidence="12" id="KW-0732">Signal</keyword>
<dbReference type="InterPro" id="IPR043504">
    <property type="entry name" value="Peptidase_S1_PA_chymotrypsin"/>
</dbReference>
<keyword evidence="10" id="KW-1205">Fibrinolytic toxin</keyword>
<keyword evidence="5 11" id="KW-0720">Serine protease</keyword>
<dbReference type="PANTHER" id="PTHR24276:SF91">
    <property type="entry name" value="AT26814P-RELATED"/>
    <property type="match status" value="1"/>
</dbReference>
<keyword evidence="6" id="KW-1015">Disulfide bond</keyword>
<feature type="domain" description="Peptidase S1" evidence="13">
    <location>
        <begin position="29"/>
        <end position="260"/>
    </location>
</feature>
<dbReference type="GO" id="GO:0090729">
    <property type="term" value="F:toxin activity"/>
    <property type="evidence" value="ECO:0007669"/>
    <property type="project" value="UniProtKB-KW"/>
</dbReference>
<dbReference type="GO" id="GO:0005576">
    <property type="term" value="C:extracellular region"/>
    <property type="evidence" value="ECO:0007669"/>
    <property type="project" value="UniProtKB-SubCell"/>
</dbReference>
<evidence type="ECO:0000256" key="11">
    <source>
        <dbReference type="RuleBase" id="RU363034"/>
    </source>
</evidence>
<dbReference type="CDD" id="cd00190">
    <property type="entry name" value="Tryp_SPc"/>
    <property type="match status" value="1"/>
</dbReference>
<reference evidence="14" key="1">
    <citation type="journal article" date="2000" name="Insect Biochem. Mol. Biol.">
        <title>Trypsinogen-like cDNAs and quantitative analysis of mRNA levels from the Indianmeal moth, Plodia interpunctella.</title>
        <authorList>
            <person name="Zhu Y.C."/>
            <person name="Kramer K.J."/>
            <person name="Dowdy A.K."/>
            <person name="Baker J.E."/>
        </authorList>
    </citation>
    <scope>NUCLEOTIDE SEQUENCE</scope>
    <source>
        <strain evidence="14">RC688s</strain>
    </source>
</reference>
<dbReference type="InterPro" id="IPR033116">
    <property type="entry name" value="TRYPSIN_SER"/>
</dbReference>
<dbReference type="Gene3D" id="2.40.10.10">
    <property type="entry name" value="Trypsin-like serine proteases"/>
    <property type="match status" value="1"/>
</dbReference>
<keyword evidence="3 11" id="KW-0645">Protease</keyword>
<comment type="function">
    <text evidence="9">Fibrinolytic activity; shows preferential cleavage of Arg-Gly bonds in all three fibrinogen chains. Contact with the caterpillars causes severe bleeding, due the anticoagulant effect of the protein.</text>
</comment>
<keyword evidence="4 11" id="KW-0378">Hydrolase</keyword>
<evidence type="ECO:0000256" key="10">
    <source>
        <dbReference type="ARBA" id="ARBA00084094"/>
    </source>
</evidence>
<dbReference type="PANTHER" id="PTHR24276">
    <property type="entry name" value="POLYSERASE-RELATED"/>
    <property type="match status" value="1"/>
</dbReference>
<dbReference type="InterPro" id="IPR018114">
    <property type="entry name" value="TRYPSIN_HIS"/>
</dbReference>
<dbReference type="PRINTS" id="PR00722">
    <property type="entry name" value="CHYMOTRYPSIN"/>
</dbReference>
<dbReference type="GO" id="GO:0006508">
    <property type="term" value="P:proteolysis"/>
    <property type="evidence" value="ECO:0007669"/>
    <property type="project" value="UniProtKB-KW"/>
</dbReference>
<dbReference type="InterPro" id="IPR001314">
    <property type="entry name" value="Peptidase_S1A"/>
</dbReference>
<dbReference type="Pfam" id="PF00089">
    <property type="entry name" value="Trypsin"/>
    <property type="match status" value="1"/>
</dbReference>
<keyword evidence="7" id="KW-1199">Hemostasis impairing toxin</keyword>
<dbReference type="FunFam" id="2.40.10.10:FF:000068">
    <property type="entry name" value="transmembrane protease serine 2"/>
    <property type="match status" value="1"/>
</dbReference>
<dbReference type="PROSITE" id="PS50240">
    <property type="entry name" value="TRYPSIN_DOM"/>
    <property type="match status" value="1"/>
</dbReference>
<evidence type="ECO:0000256" key="3">
    <source>
        <dbReference type="ARBA" id="ARBA00022670"/>
    </source>
</evidence>
<dbReference type="SUPFAM" id="SSF50494">
    <property type="entry name" value="Trypsin-like serine proteases"/>
    <property type="match status" value="1"/>
</dbReference>
<evidence type="ECO:0000256" key="2">
    <source>
        <dbReference type="ARBA" id="ARBA00022656"/>
    </source>
</evidence>
<dbReference type="PROSITE" id="PS00134">
    <property type="entry name" value="TRYPSIN_HIS"/>
    <property type="match status" value="1"/>
</dbReference>
<dbReference type="GO" id="GO:0004252">
    <property type="term" value="F:serine-type endopeptidase activity"/>
    <property type="evidence" value="ECO:0007669"/>
    <property type="project" value="InterPro"/>
</dbReference>
<evidence type="ECO:0000256" key="7">
    <source>
        <dbReference type="ARBA" id="ARBA00023240"/>
    </source>
</evidence>
<feature type="chain" id="PRO_5013107850" evidence="12">
    <location>
        <begin position="16"/>
        <end position="260"/>
    </location>
</feature>
<evidence type="ECO:0000256" key="6">
    <source>
        <dbReference type="ARBA" id="ARBA00023157"/>
    </source>
</evidence>
<name>Q9U4I7_PLOIN</name>
<evidence type="ECO:0000256" key="12">
    <source>
        <dbReference type="SAM" id="SignalP"/>
    </source>
</evidence>
<evidence type="ECO:0000256" key="1">
    <source>
        <dbReference type="ARBA" id="ARBA00004239"/>
    </source>
</evidence>
<feature type="signal peptide" evidence="12">
    <location>
        <begin position="1"/>
        <end position="15"/>
    </location>
</feature>
<keyword evidence="2" id="KW-0800">Toxin</keyword>
<dbReference type="SMART" id="SM00020">
    <property type="entry name" value="Tryp_SPc"/>
    <property type="match status" value="1"/>
</dbReference>
<dbReference type="FunFam" id="2.40.10.10:FF:000002">
    <property type="entry name" value="Transmembrane protease serine"/>
    <property type="match status" value="1"/>
</dbReference>
<dbReference type="InterPro" id="IPR050430">
    <property type="entry name" value="Peptidase_S1"/>
</dbReference>
<evidence type="ECO:0000256" key="9">
    <source>
        <dbReference type="ARBA" id="ARBA00055534"/>
    </source>
</evidence>
<protein>
    <submittedName>
        <fullName evidence="14">Trypsin-like PiT2b</fullName>
    </submittedName>
</protein>
<evidence type="ECO:0000256" key="4">
    <source>
        <dbReference type="ARBA" id="ARBA00022801"/>
    </source>
</evidence>
<proteinExistence type="evidence at transcript level"/>
<organism evidence="14">
    <name type="scientific">Plodia interpunctella</name>
    <name type="common">Indianmeal moth</name>
    <dbReference type="NCBI Taxonomy" id="58824"/>
    <lineage>
        <taxon>Eukaryota</taxon>
        <taxon>Metazoa</taxon>
        <taxon>Ecdysozoa</taxon>
        <taxon>Arthropoda</taxon>
        <taxon>Hexapoda</taxon>
        <taxon>Insecta</taxon>
        <taxon>Pterygota</taxon>
        <taxon>Neoptera</taxon>
        <taxon>Endopterygota</taxon>
        <taxon>Lepidoptera</taxon>
        <taxon>Glossata</taxon>
        <taxon>Ditrysia</taxon>
        <taxon>Pyraloidea</taxon>
        <taxon>Pyralidae</taxon>
        <taxon>Phycitinae</taxon>
        <taxon>Plodia</taxon>
    </lineage>
</organism>
<dbReference type="InterPro" id="IPR009003">
    <property type="entry name" value="Peptidase_S1_PA"/>
</dbReference>
<evidence type="ECO:0000256" key="8">
    <source>
        <dbReference type="ARBA" id="ARBA00024195"/>
    </source>
</evidence>
<evidence type="ECO:0000259" key="13">
    <source>
        <dbReference type="PROSITE" id="PS50240"/>
    </source>
</evidence>
<sequence>MRALIVLALVAAAFAAELPADPYPNASRIIGGSVTSISQWPEMAALLFSWGTTGHRQSCGGTILNQRSILSAAHCFVGHATARWQVRLGSTNANSGGVVFTTQQLINHPQYNSPVRYNNDVAIVRVAGSISYGSNIRAANIAGANYNLGDNQVVWATGWGYTEFGSTFEQLRQVQVWTVNQAICTNRYATRNWVVTPNMLCSGWLDVGGRDQCQGDSGGPLFHNRNVVGICSWGIGCADSFLPGVNARVSNYIGWIQANA</sequence>
<dbReference type="InterPro" id="IPR001254">
    <property type="entry name" value="Trypsin_dom"/>
</dbReference>
<evidence type="ECO:0000313" key="14">
    <source>
        <dbReference type="EMBL" id="AAF24225.1"/>
    </source>
</evidence>
<dbReference type="PROSITE" id="PS00135">
    <property type="entry name" value="TRYPSIN_SER"/>
    <property type="match status" value="1"/>
</dbReference>
<evidence type="ECO:0000256" key="5">
    <source>
        <dbReference type="ARBA" id="ARBA00022825"/>
    </source>
</evidence>
<comment type="similarity">
    <text evidence="8">Belongs to the peptidase S1 family. CLIP subfamily.</text>
</comment>
<dbReference type="AlphaFoldDB" id="Q9U4I7"/>
<comment type="subcellular location">
    <subcellularLocation>
        <location evidence="1">Secreted</location>
        <location evidence="1">Extracellular space</location>
    </subcellularLocation>
</comment>
<dbReference type="EMBL" id="AF173495">
    <property type="protein sequence ID" value="AAF24225.1"/>
    <property type="molecule type" value="mRNA"/>
</dbReference>
<accession>Q9U4I7</accession>
<dbReference type="MEROPS" id="S01.112"/>